<dbReference type="GeneID" id="85479637"/>
<feature type="region of interest" description="Disordered" evidence="2">
    <location>
        <begin position="1"/>
        <end position="56"/>
    </location>
</feature>
<feature type="region of interest" description="Disordered" evidence="2">
    <location>
        <begin position="502"/>
        <end position="566"/>
    </location>
</feature>
<feature type="compositionally biased region" description="Basic and acidic residues" evidence="2">
    <location>
        <begin position="7"/>
        <end position="19"/>
    </location>
</feature>
<evidence type="ECO:0000313" key="5">
    <source>
        <dbReference type="EMBL" id="KAK1622171.1"/>
    </source>
</evidence>
<organism evidence="5 6">
    <name type="scientific">Colletotrichum phormii</name>
    <dbReference type="NCBI Taxonomy" id="359342"/>
    <lineage>
        <taxon>Eukaryota</taxon>
        <taxon>Fungi</taxon>
        <taxon>Dikarya</taxon>
        <taxon>Ascomycota</taxon>
        <taxon>Pezizomycotina</taxon>
        <taxon>Sordariomycetes</taxon>
        <taxon>Hypocreomycetidae</taxon>
        <taxon>Glomerellales</taxon>
        <taxon>Glomerellaceae</taxon>
        <taxon>Colletotrichum</taxon>
        <taxon>Colletotrichum acutatum species complex</taxon>
    </lineage>
</organism>
<dbReference type="InterPro" id="IPR056024">
    <property type="entry name" value="DUF7605"/>
</dbReference>
<dbReference type="Gene3D" id="3.40.50.300">
    <property type="entry name" value="P-loop containing nucleotide triphosphate hydrolases"/>
    <property type="match status" value="1"/>
</dbReference>
<feature type="domain" description="Dynamin N-terminal" evidence="3">
    <location>
        <begin position="171"/>
        <end position="404"/>
    </location>
</feature>
<comment type="caution">
    <text evidence="5">The sequence shown here is derived from an EMBL/GenBank/DDBJ whole genome shotgun (WGS) entry which is preliminary data.</text>
</comment>
<dbReference type="Pfam" id="PF24564">
    <property type="entry name" value="DUF7605"/>
    <property type="match status" value="1"/>
</dbReference>
<name>A0AAJ0E831_9PEZI</name>
<proteinExistence type="predicted"/>
<dbReference type="PANTHER" id="PTHR36681">
    <property type="entry name" value="NUCLEAR GTPASE, GERMINAL CENTER-ASSOCIATED, TANDEM DUPLICATE 3"/>
    <property type="match status" value="1"/>
</dbReference>
<dbReference type="Pfam" id="PF00350">
    <property type="entry name" value="Dynamin_N"/>
    <property type="match status" value="1"/>
</dbReference>
<gene>
    <name evidence="5" type="ORF">BDP81DRAFT_476548</name>
</gene>
<protein>
    <submittedName>
        <fullName evidence="5">Dynamin family-domain-containing protein</fullName>
    </submittedName>
</protein>
<feature type="domain" description="DUF7605" evidence="4">
    <location>
        <begin position="817"/>
        <end position="977"/>
    </location>
</feature>
<dbReference type="RefSeq" id="XP_060438166.1">
    <property type="nucleotide sequence ID" value="XM_060594775.1"/>
</dbReference>
<keyword evidence="6" id="KW-1185">Reference proteome</keyword>
<evidence type="ECO:0000259" key="4">
    <source>
        <dbReference type="Pfam" id="PF24564"/>
    </source>
</evidence>
<evidence type="ECO:0000313" key="6">
    <source>
        <dbReference type="Proteomes" id="UP001243989"/>
    </source>
</evidence>
<evidence type="ECO:0000259" key="3">
    <source>
        <dbReference type="Pfam" id="PF00350"/>
    </source>
</evidence>
<feature type="coiled-coil region" evidence="1">
    <location>
        <begin position="453"/>
        <end position="480"/>
    </location>
</feature>
<feature type="compositionally biased region" description="Low complexity" evidence="2">
    <location>
        <begin position="32"/>
        <end position="50"/>
    </location>
</feature>
<dbReference type="InterPro" id="IPR027417">
    <property type="entry name" value="P-loop_NTPase"/>
</dbReference>
<feature type="region of interest" description="Disordered" evidence="2">
    <location>
        <begin position="81"/>
        <end position="100"/>
    </location>
</feature>
<evidence type="ECO:0000256" key="2">
    <source>
        <dbReference type="SAM" id="MobiDB-lite"/>
    </source>
</evidence>
<evidence type="ECO:0000256" key="1">
    <source>
        <dbReference type="SAM" id="Coils"/>
    </source>
</evidence>
<dbReference type="Proteomes" id="UP001243989">
    <property type="component" value="Unassembled WGS sequence"/>
</dbReference>
<dbReference type="AlphaFoldDB" id="A0AAJ0E831"/>
<dbReference type="SUPFAM" id="SSF52540">
    <property type="entry name" value="P-loop containing nucleoside triphosphate hydrolases"/>
    <property type="match status" value="1"/>
</dbReference>
<sequence length="1123" mass="124587">MPPIKMEGVKAERPDHSLHELPMSPDTALQHSVRSSNSSASIAAPTSATAQPNAPLHYIKPEPASIAAVKQEQAEPIVNPAIPANDAPASIEEPEQPAPQEEVPDFLEQWTTETSPDILEHGVKIGLEVLESLKVPLSLTVSLPGTQAMTWVEAIEDLKARSRPSKTIAGVVGNTGAGKSSVINALLDEERLLPTNCLRACTASPTEISYNDSEEPEELYRSEIEFISVDDWKKELKTLFTDLLDDSGNISRECANEESEAGIAYAKIKSVYPNKTKEMIAQSDPDRLASEPAVARVLGSVKKLRATTAKDLYASMQRYVDSKEKNPHKKDVPMEFWPLIKVVRIFTKANALSTGAVIVDLPGVQDSNAARAAVAQNYMKACTGLWIVAPINRAVDDKTAKSLLGDSFKRQLKYDGIYSAVTFICSKTDDISVTEAAESLDIESDISASWSKIEKLRGELRELRKTLKDAREEKSDLVDGLEQIDTLWDKWDDLSSKHADGQTVFAPSESKKRKRGATSSKSRKRKSSYSSSSESDDEDCNSDSDKENNPDNQNRQPLTEFKIQEKLADLKNQKKEIRQRRKEVDATLSNIRQEIKNIQAEEERLLGAAKAVCIQGRNTYSKGAIQRDFAMGIKELDQEAAIEEDEETFNPDEDIRDYDKVARNLPVFCVSSRAYQKMRGRLQKDDFDNDGFRDVNETEVPQLQQHAKKLTEGGRAASGRRFLTELSQLLNSMKMWAANDGSRSHLSQRELQSEGTRVRVQLATLDKDFAKAVDDCIASVKDALSESIYDYFDLSIPMAASAAGPMASGWGAHRSEGGMFWATYKATCRRAGVYTGASGLRDFNAELLEPISRQLASGWERAFQRRLPSAFEGFAMNARLLLEAFHGSVIARSQELGADYNGINMLSTQLRAHTARLREIPGTLRTVVQELQREASRGFHPVVQQEMQPAYDICVAESGPGSYARMKYQMVSHVETSRDTMFRRSTDSVKEQLEGLCRRLQDEMSTQVQDIYSLLARDYLHVLIGVDKDPKPTGLPRAERLLRAEMYHKLEQTAKRFARPGLDTIEDPANIPGGGAGDDPFADSAIADMDDLLLAQFAVIPPRVLVSETQLRASLWPDFTAAP</sequence>
<keyword evidence="1" id="KW-0175">Coiled coil</keyword>
<reference evidence="5" key="1">
    <citation type="submission" date="2021-06" db="EMBL/GenBank/DDBJ databases">
        <title>Comparative genomics, transcriptomics and evolutionary studies reveal genomic signatures of adaptation to plant cell wall in hemibiotrophic fungi.</title>
        <authorList>
            <consortium name="DOE Joint Genome Institute"/>
            <person name="Baroncelli R."/>
            <person name="Diaz J.F."/>
            <person name="Benocci T."/>
            <person name="Peng M."/>
            <person name="Battaglia E."/>
            <person name="Haridas S."/>
            <person name="Andreopoulos W."/>
            <person name="Labutti K."/>
            <person name="Pangilinan J."/>
            <person name="Floch G.L."/>
            <person name="Makela M.R."/>
            <person name="Henrissat B."/>
            <person name="Grigoriev I.V."/>
            <person name="Crouch J.A."/>
            <person name="De Vries R.P."/>
            <person name="Sukno S.A."/>
            <person name="Thon M.R."/>
        </authorList>
    </citation>
    <scope>NUCLEOTIDE SEQUENCE</scope>
    <source>
        <strain evidence="5">CBS 102054</strain>
    </source>
</reference>
<dbReference type="PANTHER" id="PTHR36681:SF3">
    <property type="entry name" value="NUCLEAR GTPASE, GERMINAL CENTER-ASSOCIATED, TANDEM DUPLICATE 3"/>
    <property type="match status" value="1"/>
</dbReference>
<feature type="compositionally biased region" description="Basic residues" evidence="2">
    <location>
        <begin position="511"/>
        <end position="527"/>
    </location>
</feature>
<accession>A0AAJ0E831</accession>
<dbReference type="InterPro" id="IPR045063">
    <property type="entry name" value="Dynamin_N"/>
</dbReference>
<dbReference type="EMBL" id="JAHMHQ010000038">
    <property type="protein sequence ID" value="KAK1622171.1"/>
    <property type="molecule type" value="Genomic_DNA"/>
</dbReference>